<dbReference type="PANTHER" id="PTHR33630:SF9">
    <property type="entry name" value="CUTINASE 4"/>
    <property type="match status" value="1"/>
</dbReference>
<organism evidence="4 5">
    <name type="scientific">Ceratobasidium theobromae</name>
    <dbReference type="NCBI Taxonomy" id="1582974"/>
    <lineage>
        <taxon>Eukaryota</taxon>
        <taxon>Fungi</taxon>
        <taxon>Dikarya</taxon>
        <taxon>Basidiomycota</taxon>
        <taxon>Agaricomycotina</taxon>
        <taxon>Agaricomycetes</taxon>
        <taxon>Cantharellales</taxon>
        <taxon>Ceratobasidiaceae</taxon>
        <taxon>Ceratobasidium</taxon>
    </lineage>
</organism>
<evidence type="ECO:0000256" key="1">
    <source>
        <dbReference type="ARBA" id="ARBA00022801"/>
    </source>
</evidence>
<feature type="signal peptide" evidence="3">
    <location>
        <begin position="1"/>
        <end position="18"/>
    </location>
</feature>
<gene>
    <name evidence="4" type="ORF">CTheo_4957</name>
</gene>
<dbReference type="Pfam" id="PF01083">
    <property type="entry name" value="Cutinase"/>
    <property type="match status" value="1"/>
</dbReference>
<evidence type="ECO:0000313" key="5">
    <source>
        <dbReference type="Proteomes" id="UP000383932"/>
    </source>
</evidence>
<dbReference type="Proteomes" id="UP000383932">
    <property type="component" value="Unassembled WGS sequence"/>
</dbReference>
<comment type="caution">
    <text evidence="4">The sequence shown here is derived from an EMBL/GenBank/DDBJ whole genome shotgun (WGS) entry which is preliminary data.</text>
</comment>
<name>A0A5N5QIZ3_9AGAM</name>
<sequence length="177" mass="18561">MLLVNGLIVILVAAWSNAMLVERQSACSPLQLVFLAGTGEKGLGLAGEPLSTNLTAVVPGTTTYSVPYDTSAEYDSTITQGATMTVKYLTAQAARCPNQRFALGGYSKGAMVLHSTSLTSDVKKKIAAIVVFGDPYRSSSNTWPINSPVVNSTPRSGFTSAQNVASFCNSGDIMEGK</sequence>
<keyword evidence="5" id="KW-1185">Reference proteome</keyword>
<keyword evidence="3" id="KW-0732">Signal</keyword>
<protein>
    <submittedName>
        <fullName evidence="4">Cutinase</fullName>
    </submittedName>
</protein>
<dbReference type="SMART" id="SM01110">
    <property type="entry name" value="Cutinase"/>
    <property type="match status" value="1"/>
</dbReference>
<keyword evidence="2" id="KW-1015">Disulfide bond</keyword>
<reference evidence="4 5" key="1">
    <citation type="journal article" date="2019" name="Fungal Biol. Biotechnol.">
        <title>Draft genome sequence of fastidious pathogen Ceratobasidium theobromae, which causes vascular-streak dieback in Theobroma cacao.</title>
        <authorList>
            <person name="Ali S.S."/>
            <person name="Asman A."/>
            <person name="Shao J."/>
            <person name="Firmansyah A.P."/>
            <person name="Susilo A.W."/>
            <person name="Rosmana A."/>
            <person name="McMahon P."/>
            <person name="Junaid M."/>
            <person name="Guest D."/>
            <person name="Kheng T.Y."/>
            <person name="Meinhardt L.W."/>
            <person name="Bailey B.A."/>
        </authorList>
    </citation>
    <scope>NUCLEOTIDE SEQUENCE [LARGE SCALE GENOMIC DNA]</scope>
    <source>
        <strain evidence="4 5">CT2</strain>
    </source>
</reference>
<keyword evidence="1" id="KW-0378">Hydrolase</keyword>
<dbReference type="PANTHER" id="PTHR33630">
    <property type="entry name" value="CUTINASE RV1984C-RELATED-RELATED"/>
    <property type="match status" value="1"/>
</dbReference>
<evidence type="ECO:0000256" key="2">
    <source>
        <dbReference type="ARBA" id="ARBA00023157"/>
    </source>
</evidence>
<dbReference type="InterPro" id="IPR029058">
    <property type="entry name" value="AB_hydrolase_fold"/>
</dbReference>
<accession>A0A5N5QIZ3</accession>
<evidence type="ECO:0000256" key="3">
    <source>
        <dbReference type="SAM" id="SignalP"/>
    </source>
</evidence>
<dbReference type="EMBL" id="SSOP01000097">
    <property type="protein sequence ID" value="KAB5591609.1"/>
    <property type="molecule type" value="Genomic_DNA"/>
</dbReference>
<proteinExistence type="predicted"/>
<dbReference type="OrthoDB" id="2586582at2759"/>
<feature type="chain" id="PRO_5024362289" evidence="3">
    <location>
        <begin position="19"/>
        <end position="177"/>
    </location>
</feature>
<dbReference type="InterPro" id="IPR000675">
    <property type="entry name" value="Cutinase/axe"/>
</dbReference>
<dbReference type="Gene3D" id="3.40.50.1820">
    <property type="entry name" value="alpha/beta hydrolase"/>
    <property type="match status" value="1"/>
</dbReference>
<dbReference type="GO" id="GO:0052689">
    <property type="term" value="F:carboxylic ester hydrolase activity"/>
    <property type="evidence" value="ECO:0007669"/>
    <property type="project" value="UniProtKB-ARBA"/>
</dbReference>
<dbReference type="AlphaFoldDB" id="A0A5N5QIZ3"/>
<dbReference type="SUPFAM" id="SSF53474">
    <property type="entry name" value="alpha/beta-Hydrolases"/>
    <property type="match status" value="1"/>
</dbReference>
<evidence type="ECO:0000313" key="4">
    <source>
        <dbReference type="EMBL" id="KAB5591609.1"/>
    </source>
</evidence>